<dbReference type="GeneID" id="78362733"/>
<evidence type="ECO:0000256" key="2">
    <source>
        <dbReference type="SAM" id="SignalP"/>
    </source>
</evidence>
<feature type="compositionally biased region" description="Low complexity" evidence="1">
    <location>
        <begin position="135"/>
        <end position="184"/>
    </location>
</feature>
<feature type="compositionally biased region" description="Pro residues" evidence="1">
    <location>
        <begin position="125"/>
        <end position="134"/>
    </location>
</feature>
<organism evidence="3 4">
    <name type="scientific">Turicimonas muris</name>
    <dbReference type="NCBI Taxonomy" id="1796652"/>
    <lineage>
        <taxon>Bacteria</taxon>
        <taxon>Pseudomonadati</taxon>
        <taxon>Pseudomonadota</taxon>
        <taxon>Betaproteobacteria</taxon>
        <taxon>Burkholderiales</taxon>
        <taxon>Sutterellaceae</taxon>
        <taxon>Turicimonas</taxon>
    </lineage>
</organism>
<dbReference type="EMBL" id="NHMP01000004">
    <property type="protein sequence ID" value="OXE47704.1"/>
    <property type="molecule type" value="Genomic_DNA"/>
</dbReference>
<feature type="region of interest" description="Disordered" evidence="1">
    <location>
        <begin position="125"/>
        <end position="207"/>
    </location>
</feature>
<feature type="signal peptide" evidence="2">
    <location>
        <begin position="1"/>
        <end position="23"/>
    </location>
</feature>
<dbReference type="Proteomes" id="UP000214610">
    <property type="component" value="Unassembled WGS sequence"/>
</dbReference>
<name>A0A227KIB7_9BURK</name>
<protein>
    <recommendedName>
        <fullName evidence="5">Serine/threonine protein kinase</fullName>
    </recommendedName>
</protein>
<dbReference type="AlphaFoldDB" id="A0A227KIB7"/>
<feature type="compositionally biased region" description="Low complexity" evidence="1">
    <location>
        <begin position="193"/>
        <end position="207"/>
    </location>
</feature>
<evidence type="ECO:0000313" key="4">
    <source>
        <dbReference type="Proteomes" id="UP000214610"/>
    </source>
</evidence>
<evidence type="ECO:0000256" key="1">
    <source>
        <dbReference type="SAM" id="MobiDB-lite"/>
    </source>
</evidence>
<gene>
    <name evidence="3" type="ORF">ADH67_07950</name>
</gene>
<feature type="chain" id="PRO_5011235619" description="Serine/threonine protein kinase" evidence="2">
    <location>
        <begin position="24"/>
        <end position="207"/>
    </location>
</feature>
<keyword evidence="2" id="KW-0732">Signal</keyword>
<evidence type="ECO:0000313" key="3">
    <source>
        <dbReference type="EMBL" id="OXE47704.1"/>
    </source>
</evidence>
<comment type="caution">
    <text evidence="3">The sequence shown here is derived from an EMBL/GenBank/DDBJ whole genome shotgun (WGS) entry which is preliminary data.</text>
</comment>
<reference evidence="4" key="1">
    <citation type="submission" date="2017-05" db="EMBL/GenBank/DDBJ databases">
        <title>Improved OligoMM genomes.</title>
        <authorList>
            <person name="Garzetti D."/>
        </authorList>
    </citation>
    <scope>NUCLEOTIDE SEQUENCE [LARGE SCALE GENOMIC DNA]</scope>
    <source>
        <strain evidence="4">YL45</strain>
    </source>
</reference>
<keyword evidence="4" id="KW-1185">Reference proteome</keyword>
<dbReference type="RefSeq" id="WP_066595192.1">
    <property type="nucleotide sequence ID" value="NZ_CAJTBZ010000002.1"/>
</dbReference>
<sequence length="207" mass="21754">MKGFKLVAVSLAAALAFGSSAFAQQEQAPIPAPVPQAEAPAPQSANQFGPAAVVINKLVAMQNSGKFPVTQEELDRATEFLMNKAKAEGVEVTRDEALVGMGYIAGSLATFMDIQKQAAEMVPQPVTPLPPEVMPAPSVEQQPAQPAPQEQLPPQVPQVQQAPQVQQSPQAQLAPQPLPQEEVLIPVQPGQFQQGASSAQNAPSAQQ</sequence>
<proteinExistence type="predicted"/>
<evidence type="ECO:0008006" key="5">
    <source>
        <dbReference type="Google" id="ProtNLM"/>
    </source>
</evidence>
<accession>A0A227KIB7</accession>